<dbReference type="CDD" id="cd00063">
    <property type="entry name" value="FN3"/>
    <property type="match status" value="2"/>
</dbReference>
<evidence type="ECO:0000259" key="4">
    <source>
        <dbReference type="PROSITE" id="PS50853"/>
    </source>
</evidence>
<feature type="compositionally biased region" description="Polar residues" evidence="1">
    <location>
        <begin position="377"/>
        <end position="386"/>
    </location>
</feature>
<dbReference type="SMART" id="SM00060">
    <property type="entry name" value="FN3"/>
    <property type="match status" value="2"/>
</dbReference>
<sequence length="429" mass="48383">MSAAIYACLFFWGLQISEGIDVIAVTTSITVRPELPPPQNVIVISLNTNYTLSWEWNQSHSERDDVTFTTQYVGFHQLKSKMKTPNWFTVCKETSRRSCDLTALHYLSKYVLRVRANTNGHHSEWVMKEFCPEKDAALGPPAKVVLEPAGSDLEVIISEPMTSDNISMRKYLEKMYYLILYWEHSADSKVVQIHTLSSMATMVILPNLTAWTWYCVSVQSRSDGHTEMFGTKNSSFTTPLCMQTEGNIPWWQIVLYFMASVVIFFLVVLLSLFCFFKCYKTLKKTLFPSNQLPLHLKEYLCGSPASDFPRLLTPVSESELLCDKVTICEAAVLVIQNQPFEVMAAPPEGLLDSRHIRQDSSSSGDSGVYSAGGSSGLQQHNSSSLPCTGRQDLWQSATTDLEQVKMDKMTPVLKSRPLITEECIVDMRV</sequence>
<feature type="compositionally biased region" description="Low complexity" evidence="1">
    <location>
        <begin position="360"/>
        <end position="372"/>
    </location>
</feature>
<feature type="domain" description="Fibronectin type-III" evidence="4">
    <location>
        <begin position="37"/>
        <end position="136"/>
    </location>
</feature>
<name>A0AAV6R9S1_SOLSE</name>
<evidence type="ECO:0000313" key="6">
    <source>
        <dbReference type="Proteomes" id="UP000693946"/>
    </source>
</evidence>
<evidence type="ECO:0000256" key="2">
    <source>
        <dbReference type="SAM" id="Phobius"/>
    </source>
</evidence>
<protein>
    <submittedName>
        <fullName evidence="5">Interferon alpha/beta receptor 1b-like</fullName>
    </submittedName>
</protein>
<comment type="caution">
    <text evidence="5">The sequence shown here is derived from an EMBL/GenBank/DDBJ whole genome shotgun (WGS) entry which is preliminary data.</text>
</comment>
<feature type="transmembrane region" description="Helical" evidence="2">
    <location>
        <begin position="250"/>
        <end position="276"/>
    </location>
</feature>
<dbReference type="AlphaFoldDB" id="A0AAV6R9S1"/>
<dbReference type="GO" id="GO:0005886">
    <property type="term" value="C:plasma membrane"/>
    <property type="evidence" value="ECO:0007669"/>
    <property type="project" value="TreeGrafter"/>
</dbReference>
<keyword evidence="2" id="KW-1133">Transmembrane helix</keyword>
<feature type="signal peptide" evidence="3">
    <location>
        <begin position="1"/>
        <end position="19"/>
    </location>
</feature>
<organism evidence="5 6">
    <name type="scientific">Solea senegalensis</name>
    <name type="common">Senegalese sole</name>
    <dbReference type="NCBI Taxonomy" id="28829"/>
    <lineage>
        <taxon>Eukaryota</taxon>
        <taxon>Metazoa</taxon>
        <taxon>Chordata</taxon>
        <taxon>Craniata</taxon>
        <taxon>Vertebrata</taxon>
        <taxon>Euteleostomi</taxon>
        <taxon>Actinopterygii</taxon>
        <taxon>Neopterygii</taxon>
        <taxon>Teleostei</taxon>
        <taxon>Neoteleostei</taxon>
        <taxon>Acanthomorphata</taxon>
        <taxon>Carangaria</taxon>
        <taxon>Pleuronectiformes</taxon>
        <taxon>Pleuronectoidei</taxon>
        <taxon>Soleidae</taxon>
        <taxon>Solea</taxon>
    </lineage>
</organism>
<evidence type="ECO:0000256" key="1">
    <source>
        <dbReference type="SAM" id="MobiDB-lite"/>
    </source>
</evidence>
<reference evidence="5 6" key="1">
    <citation type="journal article" date="2021" name="Sci. Rep.">
        <title>Chromosome anchoring in Senegalese sole (Solea senegalensis) reveals sex-associated markers and genome rearrangements in flatfish.</title>
        <authorList>
            <person name="Guerrero-Cozar I."/>
            <person name="Gomez-Garrido J."/>
            <person name="Berbel C."/>
            <person name="Martinez-Blanch J.F."/>
            <person name="Alioto T."/>
            <person name="Claros M.G."/>
            <person name="Gagnaire P.A."/>
            <person name="Manchado M."/>
        </authorList>
    </citation>
    <scope>NUCLEOTIDE SEQUENCE [LARGE SCALE GENOMIC DNA]</scope>
    <source>
        <strain evidence="5">Sse05_10M</strain>
    </source>
</reference>
<feature type="region of interest" description="Disordered" evidence="1">
    <location>
        <begin position="354"/>
        <end position="389"/>
    </location>
</feature>
<dbReference type="GO" id="GO:0004904">
    <property type="term" value="F:interferon receptor activity"/>
    <property type="evidence" value="ECO:0007669"/>
    <property type="project" value="TreeGrafter"/>
</dbReference>
<keyword evidence="2" id="KW-0812">Transmembrane</keyword>
<keyword evidence="5" id="KW-0675">Receptor</keyword>
<proteinExistence type="predicted"/>
<keyword evidence="6" id="KW-1185">Reference proteome</keyword>
<dbReference type="InterPro" id="IPR003961">
    <property type="entry name" value="FN3_dom"/>
</dbReference>
<dbReference type="PANTHER" id="PTHR20859">
    <property type="entry name" value="INTERFERON/INTERLEUKIN RECEPTOR"/>
    <property type="match status" value="1"/>
</dbReference>
<accession>A0AAV6R9S1</accession>
<dbReference type="Proteomes" id="UP000693946">
    <property type="component" value="Linkage Group LG2"/>
</dbReference>
<evidence type="ECO:0000313" key="5">
    <source>
        <dbReference type="EMBL" id="KAG7501800.1"/>
    </source>
</evidence>
<dbReference type="Pfam" id="PF01108">
    <property type="entry name" value="Tissue_fac"/>
    <property type="match status" value="1"/>
</dbReference>
<keyword evidence="2" id="KW-0472">Membrane</keyword>
<dbReference type="InterPro" id="IPR015373">
    <property type="entry name" value="Interferon/interleukin_rcp_dom"/>
</dbReference>
<keyword evidence="3" id="KW-0732">Signal</keyword>
<dbReference type="PANTHER" id="PTHR20859:SF85">
    <property type="entry name" value="INTERFERON ALPHA_BETA RECEPTOR 1 ISOFORM X1"/>
    <property type="match status" value="1"/>
</dbReference>
<dbReference type="InterPro" id="IPR050650">
    <property type="entry name" value="Type-II_Cytokine-TF_Rcpt"/>
</dbReference>
<dbReference type="EMBL" id="JAGKHQ010000012">
    <property type="protein sequence ID" value="KAG7501800.1"/>
    <property type="molecule type" value="Genomic_DNA"/>
</dbReference>
<evidence type="ECO:0000256" key="3">
    <source>
        <dbReference type="SAM" id="SignalP"/>
    </source>
</evidence>
<gene>
    <name evidence="5" type="ORF">JOB18_006729</name>
</gene>
<dbReference type="PROSITE" id="PS50853">
    <property type="entry name" value="FN3"/>
    <property type="match status" value="1"/>
</dbReference>
<feature type="chain" id="PRO_5043585740" evidence="3">
    <location>
        <begin position="20"/>
        <end position="429"/>
    </location>
</feature>
<dbReference type="Pfam" id="PF09294">
    <property type="entry name" value="Interfer-bind"/>
    <property type="match status" value="1"/>
</dbReference>